<dbReference type="InterPro" id="IPR021109">
    <property type="entry name" value="Peptidase_aspartic_dom_sf"/>
</dbReference>
<dbReference type="SUPFAM" id="SSF54160">
    <property type="entry name" value="Chromo domain-like"/>
    <property type="match status" value="2"/>
</dbReference>
<evidence type="ECO:0000256" key="11">
    <source>
        <dbReference type="ARBA" id="ARBA00022908"/>
    </source>
</evidence>
<dbReference type="InterPro" id="IPR036397">
    <property type="entry name" value="RNaseH_sf"/>
</dbReference>
<evidence type="ECO:0000259" key="19">
    <source>
        <dbReference type="PROSITE" id="PS50011"/>
    </source>
</evidence>
<feature type="region of interest" description="Disordered" evidence="17">
    <location>
        <begin position="1633"/>
        <end position="1711"/>
    </location>
</feature>
<keyword evidence="7" id="KW-0064">Aspartyl protease</keyword>
<keyword evidence="16" id="KW-0863">Zinc-finger</keyword>
<feature type="transmembrane region" description="Helical" evidence="18">
    <location>
        <begin position="3022"/>
        <end position="3043"/>
    </location>
</feature>
<keyword evidence="14" id="KW-0238">DNA-binding</keyword>
<keyword evidence="18" id="KW-0472">Membrane</keyword>
<evidence type="ECO:0000256" key="12">
    <source>
        <dbReference type="ARBA" id="ARBA00022918"/>
    </source>
</evidence>
<dbReference type="Proteomes" id="UP000826656">
    <property type="component" value="Unassembled WGS sequence"/>
</dbReference>
<dbReference type="CDD" id="cd01647">
    <property type="entry name" value="RT_LTR"/>
    <property type="match status" value="2"/>
</dbReference>
<feature type="region of interest" description="Disordered" evidence="17">
    <location>
        <begin position="275"/>
        <end position="325"/>
    </location>
</feature>
<keyword evidence="18" id="KW-1133">Transmembrane helix</keyword>
<evidence type="ECO:0000256" key="7">
    <source>
        <dbReference type="ARBA" id="ARBA00022750"/>
    </source>
</evidence>
<keyword evidence="8" id="KW-0255">Endonuclease</keyword>
<evidence type="ECO:0000256" key="5">
    <source>
        <dbReference type="ARBA" id="ARBA00022722"/>
    </source>
</evidence>
<evidence type="ECO:0000256" key="18">
    <source>
        <dbReference type="SAM" id="Phobius"/>
    </source>
</evidence>
<keyword evidence="3" id="KW-0808">Transferase</keyword>
<accession>A0ABQ7VWC0</accession>
<dbReference type="InterPro" id="IPR041373">
    <property type="entry name" value="RT_RNaseH"/>
</dbReference>
<dbReference type="InterPro" id="IPR043502">
    <property type="entry name" value="DNA/RNA_pol_sf"/>
</dbReference>
<feature type="domain" description="Integrase catalytic" evidence="22">
    <location>
        <begin position="2593"/>
        <end position="2679"/>
    </location>
</feature>
<dbReference type="InterPro" id="IPR041588">
    <property type="entry name" value="Integrase_H2C2"/>
</dbReference>
<comment type="caution">
    <text evidence="23">The sequence shown here is derived from an EMBL/GenBank/DDBJ whole genome shotgun (WGS) entry which is preliminary data.</text>
</comment>
<feature type="region of interest" description="Disordered" evidence="17">
    <location>
        <begin position="3336"/>
        <end position="3366"/>
    </location>
</feature>
<keyword evidence="2" id="KW-0645">Protease</keyword>
<feature type="compositionally biased region" description="Polar residues" evidence="17">
    <location>
        <begin position="177"/>
        <end position="186"/>
    </location>
</feature>
<evidence type="ECO:0000256" key="15">
    <source>
        <dbReference type="ARBA" id="ARBA00023172"/>
    </source>
</evidence>
<dbReference type="SUPFAM" id="SSF50630">
    <property type="entry name" value="Acid proteases"/>
    <property type="match status" value="2"/>
</dbReference>
<feature type="compositionally biased region" description="Basic and acidic residues" evidence="17">
    <location>
        <begin position="1633"/>
        <end position="1644"/>
    </location>
</feature>
<evidence type="ECO:0000256" key="2">
    <source>
        <dbReference type="ARBA" id="ARBA00022670"/>
    </source>
</evidence>
<feature type="region of interest" description="Disordered" evidence="17">
    <location>
        <begin position="1746"/>
        <end position="1796"/>
    </location>
</feature>
<feature type="domain" description="CCHC-type" evidence="20">
    <location>
        <begin position="251"/>
        <end position="266"/>
    </location>
</feature>
<keyword evidence="13" id="KW-0239">DNA-directed DNA polymerase</keyword>
<evidence type="ECO:0000259" key="21">
    <source>
        <dbReference type="PROSITE" id="PS50878"/>
    </source>
</evidence>
<proteinExistence type="predicted"/>
<dbReference type="Pfam" id="PF17917">
    <property type="entry name" value="RT_RNaseH"/>
    <property type="match status" value="2"/>
</dbReference>
<dbReference type="InterPro" id="IPR008271">
    <property type="entry name" value="Ser/Thr_kinase_AS"/>
</dbReference>
<feature type="compositionally biased region" description="Polar residues" evidence="17">
    <location>
        <begin position="1667"/>
        <end position="1686"/>
    </location>
</feature>
<feature type="domain" description="CCHC-type" evidence="20">
    <location>
        <begin position="1722"/>
        <end position="1737"/>
    </location>
</feature>
<feature type="domain" description="Reverse transcriptase" evidence="21">
    <location>
        <begin position="2038"/>
        <end position="2217"/>
    </location>
</feature>
<dbReference type="CDD" id="cd09274">
    <property type="entry name" value="RNase_HI_RT_Ty3"/>
    <property type="match status" value="2"/>
</dbReference>
<dbReference type="PROSITE" id="PS50878">
    <property type="entry name" value="RT_POL"/>
    <property type="match status" value="2"/>
</dbReference>
<keyword evidence="18" id="KW-0812">Transmembrane</keyword>
<feature type="non-terminal residue" evidence="23">
    <location>
        <position position="1"/>
    </location>
</feature>
<dbReference type="SMART" id="SM00220">
    <property type="entry name" value="S_TKc"/>
    <property type="match status" value="1"/>
</dbReference>
<keyword evidence="24" id="KW-1185">Reference proteome</keyword>
<feature type="compositionally biased region" description="Polar residues" evidence="17">
    <location>
        <begin position="1648"/>
        <end position="1657"/>
    </location>
</feature>
<evidence type="ECO:0000256" key="1">
    <source>
        <dbReference type="ARBA" id="ARBA00012493"/>
    </source>
</evidence>
<dbReference type="CDD" id="cd00303">
    <property type="entry name" value="retropepsin_like"/>
    <property type="match status" value="2"/>
</dbReference>
<evidence type="ECO:0000256" key="4">
    <source>
        <dbReference type="ARBA" id="ARBA00022695"/>
    </source>
</evidence>
<evidence type="ECO:0000313" key="24">
    <source>
        <dbReference type="Proteomes" id="UP000826656"/>
    </source>
</evidence>
<feature type="domain" description="Reverse transcriptase" evidence="21">
    <location>
        <begin position="567"/>
        <end position="746"/>
    </location>
</feature>
<evidence type="ECO:0000256" key="14">
    <source>
        <dbReference type="ARBA" id="ARBA00023125"/>
    </source>
</evidence>
<feature type="compositionally biased region" description="Polar residues" evidence="17">
    <location>
        <begin position="3349"/>
        <end position="3359"/>
    </location>
</feature>
<feature type="domain" description="Integrase catalytic" evidence="22">
    <location>
        <begin position="1122"/>
        <end position="1208"/>
    </location>
</feature>
<evidence type="ECO:0000256" key="6">
    <source>
        <dbReference type="ARBA" id="ARBA00022723"/>
    </source>
</evidence>
<evidence type="ECO:0000259" key="22">
    <source>
        <dbReference type="PROSITE" id="PS50994"/>
    </source>
</evidence>
<keyword evidence="16" id="KW-0862">Zinc</keyword>
<dbReference type="SUPFAM" id="SSF53098">
    <property type="entry name" value="Ribonuclease H-like"/>
    <property type="match status" value="2"/>
</dbReference>
<evidence type="ECO:0000256" key="13">
    <source>
        <dbReference type="ARBA" id="ARBA00022932"/>
    </source>
</evidence>
<organism evidence="23 24">
    <name type="scientific">Solanum tuberosum</name>
    <name type="common">Potato</name>
    <dbReference type="NCBI Taxonomy" id="4113"/>
    <lineage>
        <taxon>Eukaryota</taxon>
        <taxon>Viridiplantae</taxon>
        <taxon>Streptophyta</taxon>
        <taxon>Embryophyta</taxon>
        <taxon>Tracheophyta</taxon>
        <taxon>Spermatophyta</taxon>
        <taxon>Magnoliopsida</taxon>
        <taxon>eudicotyledons</taxon>
        <taxon>Gunneridae</taxon>
        <taxon>Pentapetalae</taxon>
        <taxon>asterids</taxon>
        <taxon>lamiids</taxon>
        <taxon>Solanales</taxon>
        <taxon>Solanaceae</taxon>
        <taxon>Solanoideae</taxon>
        <taxon>Solaneae</taxon>
        <taxon>Solanum</taxon>
    </lineage>
</organism>
<feature type="compositionally biased region" description="Basic and acidic residues" evidence="17">
    <location>
        <begin position="162"/>
        <end position="173"/>
    </location>
</feature>
<dbReference type="EMBL" id="JAIVGD010000011">
    <property type="protein sequence ID" value="KAH0772351.1"/>
    <property type="molecule type" value="Genomic_DNA"/>
</dbReference>
<evidence type="ECO:0000256" key="8">
    <source>
        <dbReference type="ARBA" id="ARBA00022759"/>
    </source>
</evidence>
<keyword evidence="12" id="KW-0695">RNA-directed DNA polymerase</keyword>
<keyword evidence="6" id="KW-0479">Metal-binding</keyword>
<dbReference type="InterPro" id="IPR043128">
    <property type="entry name" value="Rev_trsase/Diguanyl_cyclase"/>
</dbReference>
<dbReference type="PANTHER" id="PTHR37984">
    <property type="entry name" value="PROTEIN CBG26694"/>
    <property type="match status" value="1"/>
</dbReference>
<dbReference type="EC" id="2.7.7.49" evidence="1"/>
<dbReference type="InterPro" id="IPR000477">
    <property type="entry name" value="RT_dom"/>
</dbReference>
<dbReference type="Pfam" id="PF00098">
    <property type="entry name" value="zf-CCHC"/>
    <property type="match status" value="2"/>
</dbReference>
<keyword evidence="15" id="KW-0233">DNA recombination</keyword>
<dbReference type="Pfam" id="PF24626">
    <property type="entry name" value="SH3_Tf2-1"/>
    <property type="match status" value="2"/>
</dbReference>
<feature type="domain" description="Protein kinase" evidence="19">
    <location>
        <begin position="2995"/>
        <end position="3309"/>
    </location>
</feature>
<dbReference type="InterPro" id="IPR000719">
    <property type="entry name" value="Prot_kinase_dom"/>
</dbReference>
<name>A0ABQ7VWC0_SOLTU</name>
<dbReference type="Pfam" id="PF17921">
    <property type="entry name" value="Integrase_H2C2"/>
    <property type="match status" value="2"/>
</dbReference>
<dbReference type="InterPro" id="IPR050951">
    <property type="entry name" value="Retrovirus_Pol_polyprotein"/>
</dbReference>
<feature type="compositionally biased region" description="Gly residues" evidence="17">
    <location>
        <begin position="1776"/>
        <end position="1786"/>
    </location>
</feature>
<dbReference type="PROSITE" id="PS00108">
    <property type="entry name" value="PROTEIN_KINASE_ST"/>
    <property type="match status" value="1"/>
</dbReference>
<feature type="compositionally biased region" description="Gly residues" evidence="17">
    <location>
        <begin position="305"/>
        <end position="315"/>
    </location>
</feature>
<protein>
    <recommendedName>
        <fullName evidence="1">RNA-directed DNA polymerase</fullName>
        <ecNumber evidence="1">2.7.7.49</ecNumber>
    </recommendedName>
</protein>
<gene>
    <name evidence="23" type="ORF">KY290_016332</name>
</gene>
<dbReference type="InterPro" id="IPR001584">
    <property type="entry name" value="Integrase_cat-core"/>
</dbReference>
<dbReference type="PANTHER" id="PTHR37984:SF5">
    <property type="entry name" value="PROTEIN NYNRIN-LIKE"/>
    <property type="match status" value="1"/>
</dbReference>
<keyword evidence="11" id="KW-0229">DNA integration</keyword>
<evidence type="ECO:0000259" key="20">
    <source>
        <dbReference type="PROSITE" id="PS50158"/>
    </source>
</evidence>
<dbReference type="InterPro" id="IPR016197">
    <property type="entry name" value="Chromo-like_dom_sf"/>
</dbReference>
<dbReference type="Pfam" id="PF07714">
    <property type="entry name" value="PK_Tyr_Ser-Thr"/>
    <property type="match status" value="1"/>
</dbReference>
<feature type="region of interest" description="Disordered" evidence="17">
    <location>
        <begin position="162"/>
        <end position="240"/>
    </location>
</feature>
<keyword evidence="4" id="KW-0548">Nucleotidyltransferase</keyword>
<dbReference type="SUPFAM" id="SSF56112">
    <property type="entry name" value="Protein kinase-like (PK-like)"/>
    <property type="match status" value="1"/>
</dbReference>
<dbReference type="Gene3D" id="1.10.340.70">
    <property type="match status" value="2"/>
</dbReference>
<dbReference type="SUPFAM" id="SSF56672">
    <property type="entry name" value="DNA/RNA polymerases"/>
    <property type="match status" value="2"/>
</dbReference>
<dbReference type="Gene3D" id="3.30.420.10">
    <property type="entry name" value="Ribonuclease H-like superfamily/Ribonuclease H"/>
    <property type="match status" value="2"/>
</dbReference>
<evidence type="ECO:0000256" key="3">
    <source>
        <dbReference type="ARBA" id="ARBA00022679"/>
    </source>
</evidence>
<sequence>RGSVLRTFGKGKLRRSDFGARVIGLQVRALVASVDRAWSSLIRRRGCHHDLRNRVVTSWYQSLRFTGLTCTELTSSRVLRIGAETLCLIGSLKSHLFHSFGGWLAREAARSGLIQSGLQTDPHFGVDVDTEYRLRVDTEHLVSVGRSFLDVVDHARSMEHIHREAQGDNDKRARYQGSYSGSQTRGIDSYDRPRQRFQQGQSSRPVQATLPTSEGGQHHQGGPSTGQGSRGSDSLPSYRGRVTSECSASGCFDCGALDHWSRECPRRGRGAIVPASLAPRPVSAVPPNVRGGGQDQGRRDSRQGTRGGARGGRLGGRSDASGRGAQGHFYAAPARAATEASDDVITGTLLLCHQPATVLFDPGSTFSYVFVYFAPRLGMRFEFLAEAIHVLTPVGESLVVDQVLRSCLVTIQGCDTRVDLILLNIVDFDVILGMDWLSPYHAILDCYAKTVTFAMPGISPVLWQGAYSHTPSEITSFMRSRRLVASGCLAYLAYVRDVSREGFSVDSVPVVREFADVFPTDLPGLPPERDIDFSIELEPGTRPISIPPYRMAPAELRELSAQLENLLGKGFIRPSVSPWGAPVLFVKKKDGTMRMCIDYRQLNKVTVKNRYPMPRIDDLFDQLQGAAVFSKIDLRSGYHQLKIRAADIPKTAFRARYGHYEFLVMSFGLTNAPAAFMDLMTRVFRPYLDLFVIVFIDDILVYSRSRSEHEQHLRIVLQTLRDQRLYAKFSKCEFWLESVAFLGHVVSKEGIRVDPAKIEAIRDWHRPTSVTEVRSFVGLASYYRRFVEGFSTIAAPLTRLTRVDVPFVWSEECEASFLRLKELLTTAPILTLPVEGKGFTVYCDASDVGLGCVLMQQGRVIAYASRQLKIHERNYPTHDLELAAVVFALKIWRHYLYGVRSEIYTDHRSLQYIMSQRDLNSRQRRWIELLKDYDLSILYHPGKANVVADALSRKVVSMGSLAFLSVEERPLALDIQSLANSAVQLDISDSRCVLAFMGVQSSLLDRIRSCQFEDDTLVALRDRVLAGDGAKMYRDLRQHYWWSGMRRDIADFVSRCLCCQQVKAEHLSPGGEFQRLPSPEWEWERITMDFVVGLPRSSRGVDSIWVIVDRLTKSAHFLPVHTTFSAESFWRAFQEELGTRVHLSTTFHPQTDGQSERTIQVLEDMLRACVMDFGGQWDQFLPLAEFAYNNSYHSSIQMAPFEALYGRRCRSPVGWFESTEPRPRGTNLLQEALDQVRVIQDRLRTAQSRHQSYADQRRRPLRFSAGDRVFLRVSPMKGVMRFGRRGKLSPRYIGPFEILRTVGEVAYELALPPAFSAIHPVFHVSMLRRYVPDESHVLQYDAVELDDRLTFVEEAVAILARDVRRLRSRAIPVVKVRWRHCPVEEATWETEQEMREQFPGLFEPSGDTLSPTIVILIFSDVTASRVTSATLVLLRDLNLIFDLVPRTFIDWLCVDGVSQIFMSVDRLGLFQQLHWHLYRVSGLRSGLYCPDTYIEHPVRALVASVDRAWSSLIRRRGCHHDLRNRVVTSWYQSLRFTGLTCTELTSSRVLRIGAETLCLIGSLKSHLFHSFGGWLAREAARSGLIQSGLQTDPHFGVDVDTEYRLRVDTEHLVSVGRSFLDVVDHARSMEHIHREAQGDNDKRARYQGSYSGSQTRGIDSYDRPRQRFQQGQSSRPVQATLPTSEGGQHHQGGPSTGQGSRGSDSLPSYRGRVTSECSASGCFDCGALDHWSRECPRRGRGAIVPASLAPRPVSAVPPNVRGGGQDQGRRDSRQGTRGGARGGRLGGRSDASGRGAQGHFYAAPARAATEASDDVITGTLLLCHQPATVLFDPGSTFSYVFVYFAPRLGMRFEFLAEAIHVLTPVGESLVVDQVLRSCLVTIQGCDTRVDLILLNIVDFDVILGMDWLSPYHAILDCYAKTVTFAMPGISPVLWQGAYSHTPSEITSFMRSRRLVASGCLAYLAYVRDVSREGFSVDSVPVVREFADVFPTDLPGLPPERDIDFSIELEPGTRPISIPPYRMAPAELRELSAQLENLLGKGFIRPSVSPWGAPVLFVKKKDGTMRMCIDYRQLNKVTVKNRYPMPRIDDLFDQLQGAAVFSKIDLRSGYHQLKIRAADIPKTAFRARYGHYEFLVMSFGLTNAPAAFMDLMTRVFRPYLDLFVIVFIDDILVYSRSRSEHEQHLRIVLQTLRDQRLYAKFSKCEFWLESVAFLGHVVSKEGIRVDPAKIEAIRDWHRPTSVTEVRSFVGLASYYRRFVEGFSTIAAPLTRLTRVDVPFVWSEECEASFLRLKELLTTAPILTLPVEGKGFTVYCDASDVGLGCVLMQQGRVIAYASRQLKIHERNYPTHDLELAAVVFALKIWRHYLYGVRSEIYTDHRSLQYIMSQRDLNSRQRRWIELLKDYDLSILYHPGKANVVADALSRKVVSMGSLAFLSVEERPLALDIQSLANSAVQLDISDSRCVLAFMGVQSSLLDRIRSCQFEDDTLVALRDRVLAGDGAKMYRDLRQHYWWSGMRRDIADFVSRCLCCQQVKAEHLSPGGEFQRLPSPEWEWERITMDFVVGLPRSSRGVDSIWVIVDRLTKSAHFLPVHTTFSAESFWRAFQEELGTRVHLSTTFHPQTDGQSERTIQVLEDMLRACVMDFGGQWDQFLPLAEFAYNNSYHSSIQMAPFEALYGRRCRSPVGWFESTEPRPRGTNLLQEALDQVRVIQDRLRTAQSRHQSYADQRRRPLRFSAGDRVFLRVSPMKGVMRFGRRGKLSPRYIGPFEILRTVGEVAYELALPPAFSAIHPVFHVSMLRRYVPDESHVLQYDAVELDDRLTFVEEAVAILARDVRRLRSRAIPVVKVRWRHCPVEEATWETEQEMREQFPGLFEPSGDTLSPTIVILIFPDVTASRVTSATLVLLRDLNLIFDLVPRTFIDWLCVDGVSQIFMSVDRLGLFQQLHWHLYRVSGLRFGLYCPDTYIEHPVRALVASVDRAWSSLIRRRGFYPQTHYLLFRVTGWLTYWWVIVGEDDKTTRTVIIIIVSTVTVVILVVCISRIMMRRRRRKLVKNIQSIHGDDISTAESFQYDFSTIRTATDNFSSNNKLGQGGFGPVYKGTLPDSQEVAVKRLSADSGQVKRRQLDWERRSKIIGGVAKGILYLHKDSRLRIIHRDLKASNVLLDEEMNPKIANFGMARLFTLDETQGNTNLKAASRQNGYMAPEYAMHRKFSVKSDVFSFGVLVLEILSGQKNTCFRNGESVEDLLSYAWTNWQEGTATNLIDPMFRGSSGLVRDIMRYIHIALLCVQENIGDRPTMASVILMLSSLFLSLPVPSGPAYYTHDDISPEISLIKEYNSRSSEPRELAKSKSISSSRNEASITELYPR</sequence>
<dbReference type="Pfam" id="PF08284">
    <property type="entry name" value="RVP_2"/>
    <property type="match status" value="2"/>
</dbReference>
<feature type="transmembrane region" description="Helical" evidence="18">
    <location>
        <begin position="2993"/>
        <end position="3010"/>
    </location>
</feature>
<dbReference type="InterPro" id="IPR011009">
    <property type="entry name" value="Kinase-like_dom_sf"/>
</dbReference>
<dbReference type="InterPro" id="IPR012337">
    <property type="entry name" value="RNaseH-like_sf"/>
</dbReference>
<evidence type="ECO:0000256" key="17">
    <source>
        <dbReference type="SAM" id="MobiDB-lite"/>
    </source>
</evidence>
<dbReference type="Gene3D" id="3.10.10.10">
    <property type="entry name" value="HIV Type 1 Reverse Transcriptase, subunit A, domain 1"/>
    <property type="match status" value="2"/>
</dbReference>
<feature type="compositionally biased region" description="Polar residues" evidence="17">
    <location>
        <begin position="196"/>
        <end position="215"/>
    </location>
</feature>
<evidence type="ECO:0000256" key="10">
    <source>
        <dbReference type="ARBA" id="ARBA00022842"/>
    </source>
</evidence>
<dbReference type="PROSITE" id="PS50158">
    <property type="entry name" value="ZF_CCHC"/>
    <property type="match status" value="2"/>
</dbReference>
<dbReference type="Gene3D" id="2.40.70.10">
    <property type="entry name" value="Acid Proteases"/>
    <property type="match status" value="2"/>
</dbReference>
<dbReference type="PROSITE" id="PS50994">
    <property type="entry name" value="INTEGRASE"/>
    <property type="match status" value="2"/>
</dbReference>
<evidence type="ECO:0000313" key="23">
    <source>
        <dbReference type="EMBL" id="KAH0772351.1"/>
    </source>
</evidence>
<dbReference type="Gene3D" id="1.10.510.10">
    <property type="entry name" value="Transferase(Phosphotransferase) domain 1"/>
    <property type="match status" value="2"/>
</dbReference>
<evidence type="ECO:0000256" key="9">
    <source>
        <dbReference type="ARBA" id="ARBA00022801"/>
    </source>
</evidence>
<dbReference type="InterPro" id="IPR056924">
    <property type="entry name" value="SH3_Tf2-1"/>
</dbReference>
<dbReference type="SMART" id="SM00343">
    <property type="entry name" value="ZnF_C2HC"/>
    <property type="match status" value="2"/>
</dbReference>
<keyword evidence="10" id="KW-0460">Magnesium</keyword>
<dbReference type="InterPro" id="IPR001878">
    <property type="entry name" value="Znf_CCHC"/>
</dbReference>
<reference evidence="23 24" key="1">
    <citation type="journal article" date="2021" name="bioRxiv">
        <title>Chromosome-scale and haplotype-resolved genome assembly of a tetraploid potato cultivar.</title>
        <authorList>
            <person name="Sun H."/>
            <person name="Jiao W.-B."/>
            <person name="Krause K."/>
            <person name="Campoy J.A."/>
            <person name="Goel M."/>
            <person name="Folz-Donahue K."/>
            <person name="Kukat C."/>
            <person name="Huettel B."/>
            <person name="Schneeberger K."/>
        </authorList>
    </citation>
    <scope>NUCLEOTIDE SEQUENCE [LARGE SCALE GENOMIC DNA]</scope>
    <source>
        <strain evidence="23">SolTubOtavaFocal</strain>
        <tissue evidence="23">Leaves</tissue>
    </source>
</reference>
<dbReference type="Gene3D" id="3.30.70.270">
    <property type="match status" value="4"/>
</dbReference>
<dbReference type="PROSITE" id="PS50011">
    <property type="entry name" value="PROTEIN_KINASE_DOM"/>
    <property type="match status" value="1"/>
</dbReference>
<dbReference type="Pfam" id="PF00078">
    <property type="entry name" value="RVT_1"/>
    <property type="match status" value="2"/>
</dbReference>
<keyword evidence="9" id="KW-0378">Hydrolase</keyword>
<keyword evidence="5" id="KW-0540">Nuclease</keyword>
<dbReference type="InterPro" id="IPR001245">
    <property type="entry name" value="Ser-Thr/Tyr_kinase_cat_dom"/>
</dbReference>
<evidence type="ECO:0000256" key="16">
    <source>
        <dbReference type="PROSITE-ProRule" id="PRU00047"/>
    </source>
</evidence>